<accession>A0ACB8Z694</accession>
<keyword evidence="2" id="KW-1185">Reference proteome</keyword>
<protein>
    <submittedName>
        <fullName evidence="1">Uncharacterized protein</fullName>
    </submittedName>
</protein>
<dbReference type="Proteomes" id="UP001055879">
    <property type="component" value="Linkage Group LG11"/>
</dbReference>
<sequence>MVTSEPELPEPQKDEDHGSKDPSDEDGSAYDEEDLKKNVEVQINEARDMFPTDPCFDNYKESLESLFREDNAQDDTISNSDEEGNVDDAMEPDETIHQHAYQKMIVTPTKLDFTEEASLEDIQPLSHIWYSPTTYSLIDQSMVEKSGESSKQRTLAVTVPYSSNSAAKQLVSNAMGTQHHETETPKPSFNLGFSPITTKPYEKRDAKGKDKLVEEDCPPKANRREVKLGDLMRSRYMKR</sequence>
<name>A0ACB8Z694_ARCLA</name>
<gene>
    <name evidence="1" type="ORF">L6452_33015</name>
</gene>
<reference evidence="1 2" key="2">
    <citation type="journal article" date="2022" name="Mol. Ecol. Resour.">
        <title>The genomes of chicory, endive, great burdock and yacon provide insights into Asteraceae paleo-polyploidization history and plant inulin production.</title>
        <authorList>
            <person name="Fan W."/>
            <person name="Wang S."/>
            <person name="Wang H."/>
            <person name="Wang A."/>
            <person name="Jiang F."/>
            <person name="Liu H."/>
            <person name="Zhao H."/>
            <person name="Xu D."/>
            <person name="Zhang Y."/>
        </authorList>
    </citation>
    <scope>NUCLEOTIDE SEQUENCE [LARGE SCALE GENOMIC DNA]</scope>
    <source>
        <strain evidence="2">cv. Niubang</strain>
    </source>
</reference>
<proteinExistence type="predicted"/>
<organism evidence="1 2">
    <name type="scientific">Arctium lappa</name>
    <name type="common">Greater burdock</name>
    <name type="synonym">Lappa major</name>
    <dbReference type="NCBI Taxonomy" id="4217"/>
    <lineage>
        <taxon>Eukaryota</taxon>
        <taxon>Viridiplantae</taxon>
        <taxon>Streptophyta</taxon>
        <taxon>Embryophyta</taxon>
        <taxon>Tracheophyta</taxon>
        <taxon>Spermatophyta</taxon>
        <taxon>Magnoliopsida</taxon>
        <taxon>eudicotyledons</taxon>
        <taxon>Gunneridae</taxon>
        <taxon>Pentapetalae</taxon>
        <taxon>asterids</taxon>
        <taxon>campanulids</taxon>
        <taxon>Asterales</taxon>
        <taxon>Asteraceae</taxon>
        <taxon>Carduoideae</taxon>
        <taxon>Cardueae</taxon>
        <taxon>Arctiinae</taxon>
        <taxon>Arctium</taxon>
    </lineage>
</organism>
<comment type="caution">
    <text evidence="1">The sequence shown here is derived from an EMBL/GenBank/DDBJ whole genome shotgun (WGS) entry which is preliminary data.</text>
</comment>
<evidence type="ECO:0000313" key="1">
    <source>
        <dbReference type="EMBL" id="KAI3693184.1"/>
    </source>
</evidence>
<evidence type="ECO:0000313" key="2">
    <source>
        <dbReference type="Proteomes" id="UP001055879"/>
    </source>
</evidence>
<dbReference type="EMBL" id="CM042057">
    <property type="protein sequence ID" value="KAI3693184.1"/>
    <property type="molecule type" value="Genomic_DNA"/>
</dbReference>
<reference evidence="2" key="1">
    <citation type="journal article" date="2022" name="Mol. Ecol. Resour.">
        <title>The genomes of chicory, endive, great burdock and yacon provide insights into Asteraceae palaeo-polyploidization history and plant inulin production.</title>
        <authorList>
            <person name="Fan W."/>
            <person name="Wang S."/>
            <person name="Wang H."/>
            <person name="Wang A."/>
            <person name="Jiang F."/>
            <person name="Liu H."/>
            <person name="Zhao H."/>
            <person name="Xu D."/>
            <person name="Zhang Y."/>
        </authorList>
    </citation>
    <scope>NUCLEOTIDE SEQUENCE [LARGE SCALE GENOMIC DNA]</scope>
    <source>
        <strain evidence="2">cv. Niubang</strain>
    </source>
</reference>